<dbReference type="InterPro" id="IPR016467">
    <property type="entry name" value="DNA_recomb/repair_RecA-like"/>
</dbReference>
<dbReference type="Pfam" id="PF14520">
    <property type="entry name" value="HHH_5"/>
    <property type="match status" value="1"/>
</dbReference>
<protein>
    <submittedName>
        <fullName evidence="12">Uncharacterized protein</fullName>
    </submittedName>
</protein>
<keyword evidence="5" id="KW-0238">DNA-binding</keyword>
<keyword evidence="8" id="KW-0131">Cell cycle</keyword>
<organism evidence="12 13">
    <name type="scientific">Lepraria finkii</name>
    <dbReference type="NCBI Taxonomy" id="1340010"/>
    <lineage>
        <taxon>Eukaryota</taxon>
        <taxon>Fungi</taxon>
        <taxon>Dikarya</taxon>
        <taxon>Ascomycota</taxon>
        <taxon>Pezizomycotina</taxon>
        <taxon>Lecanoromycetes</taxon>
        <taxon>OSLEUM clade</taxon>
        <taxon>Lecanoromycetidae</taxon>
        <taxon>Lecanorales</taxon>
        <taxon>Lecanorineae</taxon>
        <taxon>Stereocaulaceae</taxon>
        <taxon>Lepraria</taxon>
    </lineage>
</organism>
<evidence type="ECO:0000256" key="2">
    <source>
        <dbReference type="ARBA" id="ARBA00008897"/>
    </source>
</evidence>
<keyword evidence="4 9" id="KW-0067">ATP-binding</keyword>
<dbReference type="EMBL" id="JBHFEH010000010">
    <property type="protein sequence ID" value="KAL2055723.1"/>
    <property type="molecule type" value="Genomic_DNA"/>
</dbReference>
<dbReference type="PROSITE" id="PS50163">
    <property type="entry name" value="RECA_3"/>
    <property type="match status" value="1"/>
</dbReference>
<dbReference type="InterPro" id="IPR020588">
    <property type="entry name" value="RecA_ATP-bd"/>
</dbReference>
<keyword evidence="13" id="KW-1185">Reference proteome</keyword>
<dbReference type="PIRSF" id="PIRSF005856">
    <property type="entry name" value="Rad51"/>
    <property type="match status" value="1"/>
</dbReference>
<dbReference type="InterPro" id="IPR013632">
    <property type="entry name" value="Rad51_C"/>
</dbReference>
<keyword evidence="3 9" id="KW-0547">Nucleotide-binding</keyword>
<dbReference type="PANTHER" id="PTHR22942">
    <property type="entry name" value="RECA/RAD51/RADA DNA STRAND-PAIRING FAMILY MEMBER"/>
    <property type="match status" value="1"/>
</dbReference>
<feature type="domain" description="RecA family profile 2" evidence="11">
    <location>
        <begin position="329"/>
        <end position="393"/>
    </location>
</feature>
<evidence type="ECO:0000256" key="7">
    <source>
        <dbReference type="ARBA" id="ARBA00023254"/>
    </source>
</evidence>
<evidence type="ECO:0000256" key="8">
    <source>
        <dbReference type="ARBA" id="ARBA00023306"/>
    </source>
</evidence>
<gene>
    <name evidence="12" type="ORF">ABVK25_003967</name>
</gene>
<evidence type="ECO:0000313" key="12">
    <source>
        <dbReference type="EMBL" id="KAL2055723.1"/>
    </source>
</evidence>
<comment type="subcellular location">
    <subcellularLocation>
        <location evidence="1">Nucleus</location>
    </subcellularLocation>
</comment>
<dbReference type="PROSITE" id="PS50162">
    <property type="entry name" value="RECA_2"/>
    <property type="match status" value="1"/>
</dbReference>
<comment type="similarity">
    <text evidence="2">Belongs to the RecA family. DMC1 subfamily.</text>
</comment>
<name>A0ABR4BCZ5_9LECA</name>
<dbReference type="SMART" id="SM00382">
    <property type="entry name" value="AAA"/>
    <property type="match status" value="1"/>
</dbReference>
<evidence type="ECO:0000256" key="5">
    <source>
        <dbReference type="ARBA" id="ARBA00023125"/>
    </source>
</evidence>
<dbReference type="SUPFAM" id="SSF47794">
    <property type="entry name" value="Rad51 N-terminal domain-like"/>
    <property type="match status" value="1"/>
</dbReference>
<keyword evidence="6" id="KW-0539">Nucleus</keyword>
<dbReference type="NCBIfam" id="NF003301">
    <property type="entry name" value="PRK04301.1"/>
    <property type="match status" value="1"/>
</dbReference>
<dbReference type="Gene3D" id="3.40.50.300">
    <property type="entry name" value="P-loop containing nucleotide triphosphate hydrolases"/>
    <property type="match status" value="1"/>
</dbReference>
<comment type="caution">
    <text evidence="12">The sequence shown here is derived from an EMBL/GenBank/DDBJ whole genome shotgun (WGS) entry which is preliminary data.</text>
</comment>
<evidence type="ECO:0000256" key="1">
    <source>
        <dbReference type="ARBA" id="ARBA00004123"/>
    </source>
</evidence>
<dbReference type="SUPFAM" id="SSF52540">
    <property type="entry name" value="P-loop containing nucleoside triphosphate hydrolases"/>
    <property type="match status" value="1"/>
</dbReference>
<evidence type="ECO:0000256" key="3">
    <source>
        <dbReference type="ARBA" id="ARBA00022741"/>
    </source>
</evidence>
<dbReference type="InterPro" id="IPR027417">
    <property type="entry name" value="P-loop_NTPase"/>
</dbReference>
<dbReference type="InterPro" id="IPR011940">
    <property type="entry name" value="Dmc1"/>
</dbReference>
<dbReference type="NCBIfam" id="TIGR02238">
    <property type="entry name" value="recomb_DMC1"/>
    <property type="match status" value="1"/>
</dbReference>
<dbReference type="InterPro" id="IPR003593">
    <property type="entry name" value="AAA+_ATPase"/>
</dbReference>
<evidence type="ECO:0000256" key="4">
    <source>
        <dbReference type="ARBA" id="ARBA00022840"/>
    </source>
</evidence>
<keyword evidence="7" id="KW-0469">Meiosis</keyword>
<dbReference type="InterPro" id="IPR010995">
    <property type="entry name" value="DNA_repair_Rad51/TF_NusA_a-hlx"/>
</dbReference>
<reference evidence="12 13" key="1">
    <citation type="submission" date="2024-09" db="EMBL/GenBank/DDBJ databases">
        <title>Rethinking Asexuality: The Enigmatic Case of Functional Sexual Genes in Lepraria (Stereocaulaceae).</title>
        <authorList>
            <person name="Doellman M."/>
            <person name="Sun Y."/>
            <person name="Barcenas-Pena A."/>
            <person name="Lumbsch H.T."/>
            <person name="Grewe F."/>
        </authorList>
    </citation>
    <scope>NUCLEOTIDE SEQUENCE [LARGE SCALE GENOMIC DNA]</scope>
    <source>
        <strain evidence="12 13">Grewe 0041</strain>
    </source>
</reference>
<dbReference type="CDD" id="cd19514">
    <property type="entry name" value="DMC1"/>
    <property type="match status" value="1"/>
</dbReference>
<dbReference type="PANTHER" id="PTHR22942:SF30">
    <property type="entry name" value="MEIOTIC RECOMBINATION PROTEIN DMC1_LIM15 HOMOLOG"/>
    <property type="match status" value="1"/>
</dbReference>
<evidence type="ECO:0000259" key="10">
    <source>
        <dbReference type="PROSITE" id="PS50162"/>
    </source>
</evidence>
<dbReference type="Pfam" id="PF08423">
    <property type="entry name" value="Rad51"/>
    <property type="match status" value="1"/>
</dbReference>
<evidence type="ECO:0000256" key="9">
    <source>
        <dbReference type="RuleBase" id="RU003422"/>
    </source>
</evidence>
<evidence type="ECO:0000259" key="11">
    <source>
        <dbReference type="PROSITE" id="PS50163"/>
    </source>
</evidence>
<dbReference type="Proteomes" id="UP001590951">
    <property type="component" value="Unassembled WGS sequence"/>
</dbReference>
<evidence type="ECO:0000313" key="13">
    <source>
        <dbReference type="Proteomes" id="UP001590951"/>
    </source>
</evidence>
<sequence>MAICLEKNGLGSRLLPAVQLHQIFFSQHILHSLTFQPLRILHLLSLYSLKTKILSPGAMAASNTGDDSDDDFIVDIDGIQAHGVGAADIIKLKANGYYTVASVHAATRRTLLKVKGFSEVKVEKIKEAIVKCQPSASGFMTAVELGHQRKRVCKISTGSKQLDAILGGGFQSMSISEVYGEFRCGKTQLSHTMSVVAQLPKDMGGAEGKVAYIDTEGTFRPERIAQIAERFGMDPDTAQENIAYARALNSEHQLELLNTLSNNFATNEYRLLIIDSIMACFRVDYCGRGELADRQQKLNQFLSKLTHMAEEFNVCVLMTNQVQSDPGASALFAGADGRKPVGGHILAHASTTRVLLRKGRGEERVAKIQDSPDCPEREATYIITNGGINDPEKT</sequence>
<dbReference type="InterPro" id="IPR020587">
    <property type="entry name" value="RecA_monomer-monomer_interface"/>
</dbReference>
<proteinExistence type="inferred from homology"/>
<dbReference type="Gene3D" id="1.10.150.20">
    <property type="entry name" value="5' to 3' exonuclease, C-terminal subdomain"/>
    <property type="match status" value="1"/>
</dbReference>
<accession>A0ABR4BCZ5</accession>
<evidence type="ECO:0000256" key="6">
    <source>
        <dbReference type="ARBA" id="ARBA00023242"/>
    </source>
</evidence>
<feature type="domain" description="RecA family profile 1" evidence="10">
    <location>
        <begin position="151"/>
        <end position="322"/>
    </location>
</feature>